<dbReference type="Gene3D" id="1.10.150.220">
    <property type="entry name" value="CPI-17"/>
    <property type="match status" value="1"/>
</dbReference>
<dbReference type="STRING" id="6280.A0A0N4TYJ3"/>
<dbReference type="GO" id="GO:0004865">
    <property type="term" value="F:protein serine/threonine phosphatase inhibitor activity"/>
    <property type="evidence" value="ECO:0007669"/>
    <property type="project" value="TreeGrafter"/>
</dbReference>
<dbReference type="Pfam" id="PF05361">
    <property type="entry name" value="PP1_inhibitor"/>
    <property type="match status" value="1"/>
</dbReference>
<accession>A0A0N4TYJ3</accession>
<evidence type="ECO:0000313" key="6">
    <source>
        <dbReference type="WBParaSite" id="BPAG_0001409001-mRNA-1"/>
    </source>
</evidence>
<keyword evidence="2" id="KW-0597">Phosphoprotein</keyword>
<sequence length="89" mass="10578">MLTMKYGKHQMMLIKKRMNVESWIDDQLNELYKSAADNIDIDVDAILDLSTELERRHYIMDLLRKTHCPATDSQIHDFLDQLIQKLNML</sequence>
<dbReference type="AlphaFoldDB" id="A0A0N4TYJ3"/>
<dbReference type="Proteomes" id="UP000278627">
    <property type="component" value="Unassembled WGS sequence"/>
</dbReference>
<keyword evidence="3" id="KW-0650">Protein phosphatase inhibitor</keyword>
<keyword evidence="5" id="KW-1185">Reference proteome</keyword>
<evidence type="ECO:0000313" key="5">
    <source>
        <dbReference type="Proteomes" id="UP000278627"/>
    </source>
</evidence>
<reference evidence="4 5" key="2">
    <citation type="submission" date="2018-11" db="EMBL/GenBank/DDBJ databases">
        <authorList>
            <consortium name="Pathogen Informatics"/>
        </authorList>
    </citation>
    <scope>NUCLEOTIDE SEQUENCE [LARGE SCALE GENOMIC DNA]</scope>
</reference>
<dbReference type="InterPro" id="IPR008025">
    <property type="entry name" value="CPI-17"/>
</dbReference>
<dbReference type="GO" id="GO:0005737">
    <property type="term" value="C:cytoplasm"/>
    <property type="evidence" value="ECO:0007669"/>
    <property type="project" value="InterPro"/>
</dbReference>
<evidence type="ECO:0000256" key="2">
    <source>
        <dbReference type="ARBA" id="ARBA00022553"/>
    </source>
</evidence>
<proteinExistence type="inferred from homology"/>
<dbReference type="PANTHER" id="PTHR16188">
    <property type="entry name" value="PROTEIN PHOSPHATASE 1 INHIBITOR POTENTIATED BY PROTEIN KINASE C"/>
    <property type="match status" value="1"/>
</dbReference>
<gene>
    <name evidence="4" type="ORF">BPAG_LOCUS14018</name>
</gene>
<comment type="similarity">
    <text evidence="1">Belongs to the PP1 inhibitor family.</text>
</comment>
<evidence type="ECO:0000313" key="4">
    <source>
        <dbReference type="EMBL" id="VDN95203.1"/>
    </source>
</evidence>
<evidence type="ECO:0000256" key="3">
    <source>
        <dbReference type="ARBA" id="ARBA00023272"/>
    </source>
</evidence>
<dbReference type="PANTHER" id="PTHR16188:SF14">
    <property type="entry name" value="GEO07393P1"/>
    <property type="match status" value="1"/>
</dbReference>
<dbReference type="SUPFAM" id="SSF81790">
    <property type="entry name" value="Myosin phosphatase inhibitor 17kDa protein, CPI-17"/>
    <property type="match status" value="1"/>
</dbReference>
<evidence type="ECO:0000256" key="1">
    <source>
        <dbReference type="ARBA" id="ARBA00005483"/>
    </source>
</evidence>
<reference evidence="6" key="1">
    <citation type="submission" date="2017-02" db="UniProtKB">
        <authorList>
            <consortium name="WormBaseParasite"/>
        </authorList>
    </citation>
    <scope>IDENTIFICATION</scope>
</reference>
<organism evidence="6">
    <name type="scientific">Brugia pahangi</name>
    <name type="common">Filarial nematode worm</name>
    <dbReference type="NCBI Taxonomy" id="6280"/>
    <lineage>
        <taxon>Eukaryota</taxon>
        <taxon>Metazoa</taxon>
        <taxon>Ecdysozoa</taxon>
        <taxon>Nematoda</taxon>
        <taxon>Chromadorea</taxon>
        <taxon>Rhabditida</taxon>
        <taxon>Spirurina</taxon>
        <taxon>Spiruromorpha</taxon>
        <taxon>Filarioidea</taxon>
        <taxon>Onchocercidae</taxon>
        <taxon>Brugia</taxon>
    </lineage>
</organism>
<name>A0A0N4TYJ3_BRUPA</name>
<dbReference type="InterPro" id="IPR036658">
    <property type="entry name" value="CPI-17_sf"/>
</dbReference>
<dbReference type="EMBL" id="UZAD01013496">
    <property type="protein sequence ID" value="VDN95203.1"/>
    <property type="molecule type" value="Genomic_DNA"/>
</dbReference>
<protein>
    <submittedName>
        <fullName evidence="6">FAD assembly factor SdhE</fullName>
    </submittedName>
</protein>
<dbReference type="WBParaSite" id="BPAG_0001409001-mRNA-1">
    <property type="protein sequence ID" value="BPAG_0001409001-mRNA-1"/>
    <property type="gene ID" value="BPAG_0001409001"/>
</dbReference>